<dbReference type="InterPro" id="IPR029058">
    <property type="entry name" value="AB_hydrolase_fold"/>
</dbReference>
<proteinExistence type="predicted"/>
<dbReference type="AlphaFoldDB" id="A0A423VHW7"/>
<organism evidence="1 2">
    <name type="scientific">Cytospora schulzeri</name>
    <dbReference type="NCBI Taxonomy" id="448051"/>
    <lineage>
        <taxon>Eukaryota</taxon>
        <taxon>Fungi</taxon>
        <taxon>Dikarya</taxon>
        <taxon>Ascomycota</taxon>
        <taxon>Pezizomycotina</taxon>
        <taxon>Sordariomycetes</taxon>
        <taxon>Sordariomycetidae</taxon>
        <taxon>Diaporthales</taxon>
        <taxon>Cytosporaceae</taxon>
        <taxon>Cytospora</taxon>
    </lineage>
</organism>
<dbReference type="STRING" id="356882.A0A423VHW7"/>
<dbReference type="SUPFAM" id="SSF53474">
    <property type="entry name" value="alpha/beta-Hydrolases"/>
    <property type="match status" value="1"/>
</dbReference>
<protein>
    <recommendedName>
        <fullName evidence="3">AB hydrolase-1 domain-containing protein</fullName>
    </recommendedName>
</protein>
<evidence type="ECO:0008006" key="3">
    <source>
        <dbReference type="Google" id="ProtNLM"/>
    </source>
</evidence>
<name>A0A423VHW7_9PEZI</name>
<reference evidence="1 2" key="1">
    <citation type="submission" date="2015-09" db="EMBL/GenBank/DDBJ databases">
        <title>Host preference determinants of Valsa canker pathogens revealed by comparative genomics.</title>
        <authorList>
            <person name="Yin Z."/>
            <person name="Huang L."/>
        </authorList>
    </citation>
    <scope>NUCLEOTIDE SEQUENCE [LARGE SCALE GENOMIC DNA]</scope>
    <source>
        <strain evidence="1 2">03-1</strain>
    </source>
</reference>
<evidence type="ECO:0000313" key="2">
    <source>
        <dbReference type="Proteomes" id="UP000283895"/>
    </source>
</evidence>
<accession>A0A423VHW7</accession>
<sequence length="323" mass="35237">MQPFRLVLPNGATLTGLHNLPETSSPVHTTIRDRSRPLVITIHGGSYCSNYFDADLKHSASLCSNGLGIPVVSIDRPLYQGSSSFYPSEKGKSYHEALALWLHQYILPTLWSEFGKGCGSMVLHCHSLATPSAVILAGWVADQQTKGDESGYPLAGLTISGFGSQNTAQIVEQGKKPSPDPLPEYIDHPVNVKNARMIPEGTADPGIYEQSHRLHNRMPYAEIGDLKAIWADGKWRDLCGRVKVPVMIGLAEIDALWMGTEGHLKEFAGGFAASAKVDASLVKRAPHCIELSYWAQGWYARSFGWALECAATYSVEKGKTKEA</sequence>
<dbReference type="OrthoDB" id="5371334at2759"/>
<gene>
    <name evidence="1" type="ORF">VMCG_09816</name>
</gene>
<comment type="caution">
    <text evidence="1">The sequence shown here is derived from an EMBL/GenBank/DDBJ whole genome shotgun (WGS) entry which is preliminary data.</text>
</comment>
<dbReference type="Gene3D" id="3.40.50.1820">
    <property type="entry name" value="alpha/beta hydrolase"/>
    <property type="match status" value="1"/>
</dbReference>
<dbReference type="EMBL" id="LKEA01000062">
    <property type="protein sequence ID" value="ROV90484.1"/>
    <property type="molecule type" value="Genomic_DNA"/>
</dbReference>
<evidence type="ECO:0000313" key="1">
    <source>
        <dbReference type="EMBL" id="ROV90484.1"/>
    </source>
</evidence>
<keyword evidence="2" id="KW-1185">Reference proteome</keyword>
<dbReference type="Proteomes" id="UP000283895">
    <property type="component" value="Unassembled WGS sequence"/>
</dbReference>